<dbReference type="EMBL" id="SDEE01001256">
    <property type="protein sequence ID" value="RXW12404.1"/>
    <property type="molecule type" value="Genomic_DNA"/>
</dbReference>
<proteinExistence type="predicted"/>
<reference evidence="1 2" key="1">
    <citation type="submission" date="2019-01" db="EMBL/GenBank/DDBJ databases">
        <title>Draft genome sequence of Psathyrella aberdarensis IHI B618.</title>
        <authorList>
            <person name="Buettner E."/>
            <person name="Kellner H."/>
        </authorList>
    </citation>
    <scope>NUCLEOTIDE SEQUENCE [LARGE SCALE GENOMIC DNA]</scope>
    <source>
        <strain evidence="1 2">IHI B618</strain>
    </source>
</reference>
<dbReference type="AlphaFoldDB" id="A0A4Q2D272"/>
<organism evidence="1 2">
    <name type="scientific">Candolleomyces aberdarensis</name>
    <dbReference type="NCBI Taxonomy" id="2316362"/>
    <lineage>
        <taxon>Eukaryota</taxon>
        <taxon>Fungi</taxon>
        <taxon>Dikarya</taxon>
        <taxon>Basidiomycota</taxon>
        <taxon>Agaricomycotina</taxon>
        <taxon>Agaricomycetes</taxon>
        <taxon>Agaricomycetidae</taxon>
        <taxon>Agaricales</taxon>
        <taxon>Agaricineae</taxon>
        <taxon>Psathyrellaceae</taxon>
        <taxon>Candolleomyces</taxon>
    </lineage>
</organism>
<sequence>MAHLDQIKSQYGVHEALALRAPKSTNVCFDGGALCSDYEGYTLLKPRHKDVSLTPGMRDKIVAALATWFNTNVQTISKFFDEDSIEIFGRLRQTFSEAGETVVAAGVVTITARDARDASYVRYELLVDRNAVYRNRPVDLQLTTCFGQLFQIFLIRLPAAPALSISAPTVVLLASIHKCDVELQDQDLDFHYYRNMSHLDLVDITCIKALVGRVAWDGWWAIIDRSGKLSRGHFEDVDEEDTHEE</sequence>
<accession>A0A4Q2D272</accession>
<comment type="caution">
    <text evidence="1">The sequence shown here is derived from an EMBL/GenBank/DDBJ whole genome shotgun (WGS) entry which is preliminary data.</text>
</comment>
<evidence type="ECO:0000313" key="1">
    <source>
        <dbReference type="EMBL" id="RXW12404.1"/>
    </source>
</evidence>
<evidence type="ECO:0000313" key="2">
    <source>
        <dbReference type="Proteomes" id="UP000290288"/>
    </source>
</evidence>
<protein>
    <submittedName>
        <fullName evidence="1">Uncharacterized protein</fullName>
    </submittedName>
</protein>
<dbReference type="Proteomes" id="UP000290288">
    <property type="component" value="Unassembled WGS sequence"/>
</dbReference>
<gene>
    <name evidence="1" type="ORF">EST38_g13450</name>
</gene>
<dbReference type="OrthoDB" id="6613063at2759"/>
<keyword evidence="2" id="KW-1185">Reference proteome</keyword>
<name>A0A4Q2D272_9AGAR</name>
<dbReference type="STRING" id="2316362.A0A4Q2D272"/>